<comment type="caution">
    <text evidence="2">The sequence shown here is derived from an EMBL/GenBank/DDBJ whole genome shotgun (WGS) entry which is preliminary data.</text>
</comment>
<dbReference type="InterPro" id="IPR013103">
    <property type="entry name" value="RVT_2"/>
</dbReference>
<feature type="domain" description="Reverse transcriptase Ty1/copia-type" evidence="1">
    <location>
        <begin position="15"/>
        <end position="112"/>
    </location>
</feature>
<protein>
    <recommendedName>
        <fullName evidence="1">Reverse transcriptase Ty1/copia-type domain-containing protein</fullName>
    </recommendedName>
</protein>
<evidence type="ECO:0000259" key="1">
    <source>
        <dbReference type="Pfam" id="PF07727"/>
    </source>
</evidence>
<sequence>RETIDLEIQALKENCTWKLTPLLVGKKPIGCNWVFKTKLKDDGSLEQYKAHLVAKGYNQVEGIDYTKSFSPMAKAVTIHIFLAITASYAWPIQLDVNNVFLHGYLDDDLYMSAGGLCSGPGL</sequence>
<accession>A0AAW2UCY9</accession>
<name>A0AAW2UCY9_SESRA</name>
<reference evidence="2" key="1">
    <citation type="submission" date="2020-06" db="EMBL/GenBank/DDBJ databases">
        <authorList>
            <person name="Li T."/>
            <person name="Hu X."/>
            <person name="Zhang T."/>
            <person name="Song X."/>
            <person name="Zhang H."/>
            <person name="Dai N."/>
            <person name="Sheng W."/>
            <person name="Hou X."/>
            <person name="Wei L."/>
        </authorList>
    </citation>
    <scope>NUCLEOTIDE SEQUENCE</scope>
    <source>
        <strain evidence="2">G02</strain>
        <tissue evidence="2">Leaf</tissue>
    </source>
</reference>
<feature type="non-terminal residue" evidence="2">
    <location>
        <position position="1"/>
    </location>
</feature>
<gene>
    <name evidence="2" type="ORF">Sradi_1574800</name>
</gene>
<dbReference type="EMBL" id="JACGWJ010000006">
    <property type="protein sequence ID" value="KAL0413731.1"/>
    <property type="molecule type" value="Genomic_DNA"/>
</dbReference>
<evidence type="ECO:0000313" key="2">
    <source>
        <dbReference type="EMBL" id="KAL0413731.1"/>
    </source>
</evidence>
<organism evidence="2">
    <name type="scientific">Sesamum radiatum</name>
    <name type="common">Black benniseed</name>
    <dbReference type="NCBI Taxonomy" id="300843"/>
    <lineage>
        <taxon>Eukaryota</taxon>
        <taxon>Viridiplantae</taxon>
        <taxon>Streptophyta</taxon>
        <taxon>Embryophyta</taxon>
        <taxon>Tracheophyta</taxon>
        <taxon>Spermatophyta</taxon>
        <taxon>Magnoliopsida</taxon>
        <taxon>eudicotyledons</taxon>
        <taxon>Gunneridae</taxon>
        <taxon>Pentapetalae</taxon>
        <taxon>asterids</taxon>
        <taxon>lamiids</taxon>
        <taxon>Lamiales</taxon>
        <taxon>Pedaliaceae</taxon>
        <taxon>Sesamum</taxon>
    </lineage>
</organism>
<feature type="non-terminal residue" evidence="2">
    <location>
        <position position="122"/>
    </location>
</feature>
<proteinExistence type="predicted"/>
<dbReference type="AlphaFoldDB" id="A0AAW2UCY9"/>
<dbReference type="Pfam" id="PF07727">
    <property type="entry name" value="RVT_2"/>
    <property type="match status" value="1"/>
</dbReference>
<reference evidence="2" key="2">
    <citation type="journal article" date="2024" name="Plant">
        <title>Genomic evolution and insights into agronomic trait innovations of Sesamum species.</title>
        <authorList>
            <person name="Miao H."/>
            <person name="Wang L."/>
            <person name="Qu L."/>
            <person name="Liu H."/>
            <person name="Sun Y."/>
            <person name="Le M."/>
            <person name="Wang Q."/>
            <person name="Wei S."/>
            <person name="Zheng Y."/>
            <person name="Lin W."/>
            <person name="Duan Y."/>
            <person name="Cao H."/>
            <person name="Xiong S."/>
            <person name="Wang X."/>
            <person name="Wei L."/>
            <person name="Li C."/>
            <person name="Ma Q."/>
            <person name="Ju M."/>
            <person name="Zhao R."/>
            <person name="Li G."/>
            <person name="Mu C."/>
            <person name="Tian Q."/>
            <person name="Mei H."/>
            <person name="Zhang T."/>
            <person name="Gao T."/>
            <person name="Zhang H."/>
        </authorList>
    </citation>
    <scope>NUCLEOTIDE SEQUENCE</scope>
    <source>
        <strain evidence="2">G02</strain>
    </source>
</reference>